<proteinExistence type="predicted"/>
<sequence length="285" mass="30977">MTGFHYLLGIVRQAGRKVKALDDRSAGDNLAQLVGEAPGHGKTAIDGQSQRSLLGRTGLNPVLEYFRAHTGRPPEHRHPVLPSQGGMFLIEPVVSLGKPLFYTRAQALREDVPPEINPPFDPKQWVIRAEPYQSATVRRRAWHGITVFVNHRGNGSEVVEKMDQAYVAARSHSQVVAVEGFEGNQVGAKGDALHLEGDLSTGVHQRKVHGTACIATTLGGGGLGELFSVGVEYVATVDQNIVAVDCVPQLARKTEQRAARQGHEGVMMGRRAMYSWNRTSILIAV</sequence>
<evidence type="ECO:0000313" key="1">
    <source>
        <dbReference type="EMBL" id="KAK7959883.1"/>
    </source>
</evidence>
<gene>
    <name evidence="1" type="ORF">PG986_004737</name>
</gene>
<organism evidence="1 2">
    <name type="scientific">Apiospora aurea</name>
    <dbReference type="NCBI Taxonomy" id="335848"/>
    <lineage>
        <taxon>Eukaryota</taxon>
        <taxon>Fungi</taxon>
        <taxon>Dikarya</taxon>
        <taxon>Ascomycota</taxon>
        <taxon>Pezizomycotina</taxon>
        <taxon>Sordariomycetes</taxon>
        <taxon>Xylariomycetidae</taxon>
        <taxon>Amphisphaeriales</taxon>
        <taxon>Apiosporaceae</taxon>
        <taxon>Apiospora</taxon>
    </lineage>
</organism>
<accession>A0ABR1QNF3</accession>
<evidence type="ECO:0000313" key="2">
    <source>
        <dbReference type="Proteomes" id="UP001391051"/>
    </source>
</evidence>
<dbReference type="RefSeq" id="XP_066703586.1">
    <property type="nucleotide sequence ID" value="XM_066840959.1"/>
</dbReference>
<dbReference type="Proteomes" id="UP001391051">
    <property type="component" value="Unassembled WGS sequence"/>
</dbReference>
<dbReference type="GeneID" id="92074021"/>
<reference evidence="1 2" key="1">
    <citation type="submission" date="2023-01" db="EMBL/GenBank/DDBJ databases">
        <title>Analysis of 21 Apiospora genomes using comparative genomics revels a genus with tremendous synthesis potential of carbohydrate active enzymes and secondary metabolites.</title>
        <authorList>
            <person name="Sorensen T."/>
        </authorList>
    </citation>
    <scope>NUCLEOTIDE SEQUENCE [LARGE SCALE GENOMIC DNA]</scope>
    <source>
        <strain evidence="1 2">CBS 24483</strain>
    </source>
</reference>
<comment type="caution">
    <text evidence="1">The sequence shown here is derived from an EMBL/GenBank/DDBJ whole genome shotgun (WGS) entry which is preliminary data.</text>
</comment>
<dbReference type="EMBL" id="JAQQWE010000003">
    <property type="protein sequence ID" value="KAK7959883.1"/>
    <property type="molecule type" value="Genomic_DNA"/>
</dbReference>
<keyword evidence="2" id="KW-1185">Reference proteome</keyword>
<name>A0ABR1QNF3_9PEZI</name>
<protein>
    <submittedName>
        <fullName evidence="1">Uncharacterized protein</fullName>
    </submittedName>
</protein>